<feature type="transmembrane region" description="Helical" evidence="10">
    <location>
        <begin position="276"/>
        <end position="293"/>
    </location>
</feature>
<evidence type="ECO:0000256" key="6">
    <source>
        <dbReference type="ARBA" id="ARBA00022967"/>
    </source>
</evidence>
<keyword evidence="2 10" id="KW-0597">Phosphoprotein</keyword>
<dbReference type="GO" id="GO:0005886">
    <property type="term" value="C:plasma membrane"/>
    <property type="evidence" value="ECO:0007669"/>
    <property type="project" value="UniProtKB-SubCell"/>
</dbReference>
<dbReference type="AlphaFoldDB" id="A0A1I7FQS6"/>
<organism evidence="11 12">
    <name type="scientific">Eubacterium pyruvativorans</name>
    <dbReference type="NCBI Taxonomy" id="155865"/>
    <lineage>
        <taxon>Bacteria</taxon>
        <taxon>Bacillati</taxon>
        <taxon>Bacillota</taxon>
        <taxon>Clostridia</taxon>
        <taxon>Eubacteriales</taxon>
        <taxon>Eubacteriaceae</taxon>
        <taxon>Eubacterium</taxon>
    </lineage>
</organism>
<dbReference type="NCBIfam" id="TIGR01946">
    <property type="entry name" value="rnfD"/>
    <property type="match status" value="1"/>
</dbReference>
<comment type="subcellular location">
    <subcellularLocation>
        <location evidence="10">Cell membrane</location>
        <topology evidence="10">Multi-pass membrane protein</topology>
    </subcellularLocation>
</comment>
<name>A0A1I7FQS6_9FIRM</name>
<sequence length="331" mass="35400">MDNKSLTGTLSVSSAPHIVTKLDTAKTMQWVLIALAPAFIMSIVNFGVRSALLTIVCVAACAFFEWGYEKIMHKDITVGDFSACVTGVILAFNMPSNFPFWMAIIGCFTAIVVAKQLFGGIGRNFANPAIVGRIVLLLSFTTQMTTWPVSKVHPAVDAATGATPMSFVNLGATPKNLPALSDMALGFTGGAMGEVSAVAILIGLIILIWKKIISPIIPCSMIATIFVIALIYYGVKGGDYSALHMAMYHVLGGGAMFGAVFCATDYATSPNMKSAKLIYGIGCGAVTMVIRLMCSYPEGVSFAILFMNVATPLIDKYVEERHFRKRFGGEK</sequence>
<keyword evidence="6 10" id="KW-1278">Translocase</keyword>
<evidence type="ECO:0000256" key="4">
    <source>
        <dbReference type="ARBA" id="ARBA00022643"/>
    </source>
</evidence>
<accession>A0A1I7FQS6</accession>
<evidence type="ECO:0000256" key="3">
    <source>
        <dbReference type="ARBA" id="ARBA00022630"/>
    </source>
</evidence>
<keyword evidence="8 10" id="KW-1133">Transmembrane helix</keyword>
<feature type="transmembrane region" description="Helical" evidence="10">
    <location>
        <begin position="130"/>
        <end position="149"/>
    </location>
</feature>
<proteinExistence type="inferred from homology"/>
<feature type="transmembrane region" description="Helical" evidence="10">
    <location>
        <begin position="184"/>
        <end position="209"/>
    </location>
</feature>
<dbReference type="OrthoDB" id="9776359at2"/>
<evidence type="ECO:0000313" key="11">
    <source>
        <dbReference type="EMBL" id="SFU38564.1"/>
    </source>
</evidence>
<dbReference type="PANTHER" id="PTHR30578">
    <property type="entry name" value="ELECTRON TRANSPORT COMPLEX PROTEIN RNFD"/>
    <property type="match status" value="1"/>
</dbReference>
<dbReference type="Proteomes" id="UP000198817">
    <property type="component" value="Unassembled WGS sequence"/>
</dbReference>
<comment type="cofactor">
    <cofactor evidence="10">
        <name>FMN</name>
        <dbReference type="ChEBI" id="CHEBI:58210"/>
    </cofactor>
</comment>
<evidence type="ECO:0000313" key="12">
    <source>
        <dbReference type="Proteomes" id="UP000198817"/>
    </source>
</evidence>
<feature type="transmembrane region" description="Helical" evidence="10">
    <location>
        <begin position="246"/>
        <end position="264"/>
    </location>
</feature>
<dbReference type="GO" id="GO:0055085">
    <property type="term" value="P:transmembrane transport"/>
    <property type="evidence" value="ECO:0007669"/>
    <property type="project" value="InterPro"/>
</dbReference>
<keyword evidence="10" id="KW-1003">Cell membrane</keyword>
<reference evidence="11 12" key="1">
    <citation type="submission" date="2016-10" db="EMBL/GenBank/DDBJ databases">
        <authorList>
            <person name="de Groot N.N."/>
        </authorList>
    </citation>
    <scope>NUCLEOTIDE SEQUENCE [LARGE SCALE GENOMIC DNA]</scope>
    <source>
        <strain evidence="11 12">KHGC13</strain>
    </source>
</reference>
<protein>
    <recommendedName>
        <fullName evidence="10">Ion-translocating oxidoreductase complex subunit D</fullName>
        <ecNumber evidence="10">7.-.-.-</ecNumber>
    </recommendedName>
    <alternativeName>
        <fullName evidence="10">Rnf electron transport complex subunit D</fullName>
    </alternativeName>
</protein>
<evidence type="ECO:0000256" key="7">
    <source>
        <dbReference type="ARBA" id="ARBA00022982"/>
    </source>
</evidence>
<dbReference type="EMBL" id="FPBT01000003">
    <property type="protein sequence ID" value="SFU38564.1"/>
    <property type="molecule type" value="Genomic_DNA"/>
</dbReference>
<keyword evidence="4 10" id="KW-0288">FMN</keyword>
<dbReference type="InterPro" id="IPR011303">
    <property type="entry name" value="RnfD_bac"/>
</dbReference>
<evidence type="ECO:0000256" key="5">
    <source>
        <dbReference type="ARBA" id="ARBA00022692"/>
    </source>
</evidence>
<feature type="transmembrane region" description="Helical" evidence="10">
    <location>
        <begin position="100"/>
        <end position="118"/>
    </location>
</feature>
<evidence type="ECO:0000256" key="9">
    <source>
        <dbReference type="ARBA" id="ARBA00023136"/>
    </source>
</evidence>
<comment type="subunit">
    <text evidence="10">The complex is composed of six subunits: RnfA, RnfB, RnfC, RnfD, RnfE and RnfG.</text>
</comment>
<keyword evidence="12" id="KW-1185">Reference proteome</keyword>
<keyword evidence="7 10" id="KW-0249">Electron transport</keyword>
<keyword evidence="5 10" id="KW-0812">Transmembrane</keyword>
<dbReference type="EC" id="7.-.-.-" evidence="10"/>
<dbReference type="RefSeq" id="WP_090470095.1">
    <property type="nucleotide sequence ID" value="NZ_CACZKG010000022.1"/>
</dbReference>
<dbReference type="HAMAP" id="MF_00462">
    <property type="entry name" value="RsxD_RnfD"/>
    <property type="match status" value="1"/>
</dbReference>
<gene>
    <name evidence="10" type="primary">rnfD</name>
    <name evidence="11" type="ORF">SAMN05216508_10388</name>
</gene>
<dbReference type="GO" id="GO:0022900">
    <property type="term" value="P:electron transport chain"/>
    <property type="evidence" value="ECO:0007669"/>
    <property type="project" value="UniProtKB-UniRule"/>
</dbReference>
<comment type="function">
    <text evidence="10">Part of a membrane-bound complex that couples electron transfer with translocation of ions across the membrane.</text>
</comment>
<dbReference type="Pfam" id="PF03116">
    <property type="entry name" value="NQR2_RnfD_RnfE"/>
    <property type="match status" value="1"/>
</dbReference>
<keyword evidence="9 10" id="KW-0472">Membrane</keyword>
<keyword evidence="1 10" id="KW-0813">Transport</keyword>
<feature type="transmembrane region" description="Helical" evidence="10">
    <location>
        <begin position="216"/>
        <end position="234"/>
    </location>
</feature>
<keyword evidence="3 10" id="KW-0285">Flavoprotein</keyword>
<dbReference type="InterPro" id="IPR004338">
    <property type="entry name" value="NqrB/RnfD"/>
</dbReference>
<evidence type="ECO:0000256" key="10">
    <source>
        <dbReference type="HAMAP-Rule" id="MF_00462"/>
    </source>
</evidence>
<evidence type="ECO:0000256" key="2">
    <source>
        <dbReference type="ARBA" id="ARBA00022553"/>
    </source>
</evidence>
<dbReference type="STRING" id="155865.SAMN05216515_10388"/>
<comment type="similarity">
    <text evidence="10">Belongs to the NqrB/RnfD family.</text>
</comment>
<feature type="modified residue" description="FMN phosphoryl threonine" evidence="10">
    <location>
        <position position="163"/>
    </location>
</feature>
<dbReference type="PANTHER" id="PTHR30578:SF0">
    <property type="entry name" value="ION-TRANSLOCATING OXIDOREDUCTASE COMPLEX SUBUNIT D"/>
    <property type="match status" value="1"/>
</dbReference>
<evidence type="ECO:0000256" key="1">
    <source>
        <dbReference type="ARBA" id="ARBA00022448"/>
    </source>
</evidence>
<feature type="transmembrane region" description="Helical" evidence="10">
    <location>
        <begin position="31"/>
        <end position="64"/>
    </location>
</feature>
<evidence type="ECO:0000256" key="8">
    <source>
        <dbReference type="ARBA" id="ARBA00022989"/>
    </source>
</evidence>